<organism evidence="2 3">
    <name type="scientific">Nocardiopsis rhodophaea</name>
    <dbReference type="NCBI Taxonomy" id="280238"/>
    <lineage>
        <taxon>Bacteria</taxon>
        <taxon>Bacillati</taxon>
        <taxon>Actinomycetota</taxon>
        <taxon>Actinomycetes</taxon>
        <taxon>Streptosporangiales</taxon>
        <taxon>Nocardiopsidaceae</taxon>
        <taxon>Nocardiopsis</taxon>
    </lineage>
</organism>
<reference evidence="2 3" key="1">
    <citation type="journal article" date="2019" name="Int. J. Syst. Evol. Microbiol.">
        <title>The Global Catalogue of Microorganisms (GCM) 10K type strain sequencing project: providing services to taxonomists for standard genome sequencing and annotation.</title>
        <authorList>
            <consortium name="The Broad Institute Genomics Platform"/>
            <consortium name="The Broad Institute Genome Sequencing Center for Infectious Disease"/>
            <person name="Wu L."/>
            <person name="Ma J."/>
        </authorList>
    </citation>
    <scope>NUCLEOTIDE SEQUENCE [LARGE SCALE GENOMIC DNA]</scope>
    <source>
        <strain evidence="2 3">JCM 15313</strain>
    </source>
</reference>
<accession>A0ABN2SCH6</accession>
<protein>
    <submittedName>
        <fullName evidence="2">Uncharacterized protein</fullName>
    </submittedName>
</protein>
<keyword evidence="3" id="KW-1185">Reference proteome</keyword>
<gene>
    <name evidence="2" type="ORF">GCM10009799_07090</name>
</gene>
<comment type="caution">
    <text evidence="2">The sequence shown here is derived from an EMBL/GenBank/DDBJ whole genome shotgun (WGS) entry which is preliminary data.</text>
</comment>
<feature type="region of interest" description="Disordered" evidence="1">
    <location>
        <begin position="32"/>
        <end position="61"/>
    </location>
</feature>
<evidence type="ECO:0000313" key="2">
    <source>
        <dbReference type="EMBL" id="GAA1984243.1"/>
    </source>
</evidence>
<name>A0ABN2SCH6_9ACTN</name>
<sequence length="61" mass="6554">MSIDRFRKVEIRVHTAMASEAISMVAVSPPITAASASSRSPRARPVPTGRVGTCQHDYDAL</sequence>
<evidence type="ECO:0000313" key="3">
    <source>
        <dbReference type="Proteomes" id="UP001501585"/>
    </source>
</evidence>
<dbReference type="EMBL" id="BAAAPC010000002">
    <property type="protein sequence ID" value="GAA1984243.1"/>
    <property type="molecule type" value="Genomic_DNA"/>
</dbReference>
<dbReference type="Proteomes" id="UP001501585">
    <property type="component" value="Unassembled WGS sequence"/>
</dbReference>
<evidence type="ECO:0000256" key="1">
    <source>
        <dbReference type="SAM" id="MobiDB-lite"/>
    </source>
</evidence>
<proteinExistence type="predicted"/>
<feature type="compositionally biased region" description="Low complexity" evidence="1">
    <location>
        <begin position="32"/>
        <end position="47"/>
    </location>
</feature>